<dbReference type="EMBL" id="QKKF02003370">
    <property type="protein sequence ID" value="RZF47803.1"/>
    <property type="molecule type" value="Genomic_DNA"/>
</dbReference>
<evidence type="ECO:0000313" key="4">
    <source>
        <dbReference type="EMBL" id="RZF47803.1"/>
    </source>
</evidence>
<reference evidence="4 5" key="1">
    <citation type="journal article" date="2017" name="Gigascience">
        <title>Genome sequence of the small brown planthopper, Laodelphax striatellus.</title>
        <authorList>
            <person name="Zhu J."/>
            <person name="Jiang F."/>
            <person name="Wang X."/>
            <person name="Yang P."/>
            <person name="Bao Y."/>
            <person name="Zhao W."/>
            <person name="Wang W."/>
            <person name="Lu H."/>
            <person name="Wang Q."/>
            <person name="Cui N."/>
            <person name="Li J."/>
            <person name="Chen X."/>
            <person name="Luo L."/>
            <person name="Yu J."/>
            <person name="Kang L."/>
            <person name="Cui F."/>
        </authorList>
    </citation>
    <scope>NUCLEOTIDE SEQUENCE [LARGE SCALE GENOMIC DNA]</scope>
    <source>
        <strain evidence="4">Lst14</strain>
    </source>
</reference>
<dbReference type="InParanoid" id="A0A482XPD3"/>
<keyword evidence="2" id="KW-0472">Membrane</keyword>
<evidence type="ECO:0000256" key="2">
    <source>
        <dbReference type="SAM" id="Phobius"/>
    </source>
</evidence>
<accession>A0A482XPD3</accession>
<keyword evidence="3" id="KW-0732">Signal</keyword>
<sequence>MKMACITTFFISCQVFQLIPQASGTSLTSFVDNSTDANLMTVEKSLIVASAPSNDSNFVVSDVNYLEKSVFNLKNEGNQSLSQTLLKNDENSTTDVQEINVKSEEKLNARYQGQINVGSIKNENQIKVLTNKTENNFTASPYLGRIPDDNSNKYNFIHQVSTKNNNTGENKYGINSLEVSTFLKNNTIRGTKGPFGIGTVSQPIYFNTFTAPGANTSGVDKKESVDLGTRGYSYDKKSSKLRGNVSVVQHYPDVKPEESIDSFPYHYEGGEPKHGVRPFVESHGGHNLRAQQSSGGNLENEGSGGHYLGVPILEQGTRRPYLGGLKDLGGNNDQDSVRPYLGVQQNSGESLRNNFENEHYQRVPVSPPPWMVPPPEENHHYVGSSVRFPQHLNSPAEIEKPVRFEQNIESVVFTTEAPRSGQLETPFISSGPPEHGYDVYSYGSTHKMSAMSQALKFLATLVPLGLFVAALTPAVVNVNATQGVSRNRPLLVGSGGREISDRLPSGAAGNSNLDAEQCEMREVCEAAIRGAADDVTQSAGTIEERVYTILAQKSPKIPLTIYALDELFSVIRRKSCSTFICTSLTQENIDKWTSTTTTTNPISSSIQESAPKKIKRKKKKNPPIT</sequence>
<feature type="transmembrane region" description="Helical" evidence="2">
    <location>
        <begin position="457"/>
        <end position="478"/>
    </location>
</feature>
<keyword evidence="5" id="KW-1185">Reference proteome</keyword>
<feature type="chain" id="PRO_5019762084" evidence="3">
    <location>
        <begin position="25"/>
        <end position="625"/>
    </location>
</feature>
<dbReference type="OrthoDB" id="6372754at2759"/>
<gene>
    <name evidence="4" type="ORF">LSTR_LSTR006067</name>
</gene>
<evidence type="ECO:0000313" key="5">
    <source>
        <dbReference type="Proteomes" id="UP000291343"/>
    </source>
</evidence>
<evidence type="ECO:0000256" key="3">
    <source>
        <dbReference type="SAM" id="SignalP"/>
    </source>
</evidence>
<protein>
    <submittedName>
        <fullName evidence="4">Uncharacterized protein</fullName>
    </submittedName>
</protein>
<name>A0A482XPD3_LAOST</name>
<organism evidence="4 5">
    <name type="scientific">Laodelphax striatellus</name>
    <name type="common">Small brown planthopper</name>
    <name type="synonym">Delphax striatella</name>
    <dbReference type="NCBI Taxonomy" id="195883"/>
    <lineage>
        <taxon>Eukaryota</taxon>
        <taxon>Metazoa</taxon>
        <taxon>Ecdysozoa</taxon>
        <taxon>Arthropoda</taxon>
        <taxon>Hexapoda</taxon>
        <taxon>Insecta</taxon>
        <taxon>Pterygota</taxon>
        <taxon>Neoptera</taxon>
        <taxon>Paraneoptera</taxon>
        <taxon>Hemiptera</taxon>
        <taxon>Auchenorrhyncha</taxon>
        <taxon>Fulgoroidea</taxon>
        <taxon>Delphacidae</taxon>
        <taxon>Criomorphinae</taxon>
        <taxon>Laodelphax</taxon>
    </lineage>
</organism>
<feature type="signal peptide" evidence="3">
    <location>
        <begin position="1"/>
        <end position="24"/>
    </location>
</feature>
<proteinExistence type="predicted"/>
<dbReference type="Proteomes" id="UP000291343">
    <property type="component" value="Unassembled WGS sequence"/>
</dbReference>
<evidence type="ECO:0000256" key="1">
    <source>
        <dbReference type="SAM" id="MobiDB-lite"/>
    </source>
</evidence>
<feature type="region of interest" description="Disordered" evidence="1">
    <location>
        <begin position="594"/>
        <end position="625"/>
    </location>
</feature>
<keyword evidence="2" id="KW-1133">Transmembrane helix</keyword>
<comment type="caution">
    <text evidence="4">The sequence shown here is derived from an EMBL/GenBank/DDBJ whole genome shotgun (WGS) entry which is preliminary data.</text>
</comment>
<dbReference type="AlphaFoldDB" id="A0A482XPD3"/>
<feature type="compositionally biased region" description="Low complexity" evidence="1">
    <location>
        <begin position="594"/>
        <end position="605"/>
    </location>
</feature>
<keyword evidence="2" id="KW-0812">Transmembrane</keyword>
<feature type="compositionally biased region" description="Basic residues" evidence="1">
    <location>
        <begin position="612"/>
        <end position="625"/>
    </location>
</feature>